<reference evidence="2 3" key="1">
    <citation type="journal article" date="2016" name="Nat. Commun.">
        <title>Thousands of microbial genomes shed light on interconnected biogeochemical processes in an aquifer system.</title>
        <authorList>
            <person name="Anantharaman K."/>
            <person name="Brown C.T."/>
            <person name="Hug L.A."/>
            <person name="Sharon I."/>
            <person name="Castelle C.J."/>
            <person name="Probst A.J."/>
            <person name="Thomas B.C."/>
            <person name="Singh A."/>
            <person name="Wilkins M.J."/>
            <person name="Karaoz U."/>
            <person name="Brodie E.L."/>
            <person name="Williams K.H."/>
            <person name="Hubbard S.S."/>
            <person name="Banfield J.F."/>
        </authorList>
    </citation>
    <scope>NUCLEOTIDE SEQUENCE [LARGE SCALE GENOMIC DNA]</scope>
</reference>
<dbReference type="GO" id="GO:0003677">
    <property type="term" value="F:DNA binding"/>
    <property type="evidence" value="ECO:0007669"/>
    <property type="project" value="InterPro"/>
</dbReference>
<dbReference type="InterPro" id="IPR041657">
    <property type="entry name" value="HTH_17"/>
</dbReference>
<comment type="caution">
    <text evidence="2">The sequence shown here is derived from an EMBL/GenBank/DDBJ whole genome shotgun (WGS) entry which is preliminary data.</text>
</comment>
<dbReference type="InterPro" id="IPR010093">
    <property type="entry name" value="SinI_DNA-bd"/>
</dbReference>
<dbReference type="EMBL" id="MHIG01000001">
    <property type="protein sequence ID" value="OGY48282.1"/>
    <property type="molecule type" value="Genomic_DNA"/>
</dbReference>
<evidence type="ECO:0000259" key="1">
    <source>
        <dbReference type="Pfam" id="PF12728"/>
    </source>
</evidence>
<feature type="domain" description="Helix-turn-helix" evidence="1">
    <location>
        <begin position="6"/>
        <end position="52"/>
    </location>
</feature>
<dbReference type="Proteomes" id="UP000178385">
    <property type="component" value="Unassembled WGS sequence"/>
</dbReference>
<dbReference type="NCBIfam" id="TIGR01764">
    <property type="entry name" value="excise"/>
    <property type="match status" value="1"/>
</dbReference>
<sequence length="85" mass="9498">MSEKKYYTATEISKMLGISRVAVFKKIKKDDIRAIKIGRNFAIPASEVASILDQSLTDRQKATIEKAVGKTFKDYGETLKLLGET</sequence>
<dbReference type="AlphaFoldDB" id="A0A1G1Y7H4"/>
<proteinExistence type="predicted"/>
<evidence type="ECO:0000313" key="2">
    <source>
        <dbReference type="EMBL" id="OGY48282.1"/>
    </source>
</evidence>
<accession>A0A1G1Y7H4</accession>
<name>A0A1G1Y7H4_9BACT</name>
<dbReference type="Pfam" id="PF12728">
    <property type="entry name" value="HTH_17"/>
    <property type="match status" value="1"/>
</dbReference>
<organism evidence="2 3">
    <name type="scientific">Candidatus Buchananbacteria bacterium RIFCSPHIGHO2_01_FULL_47_11b</name>
    <dbReference type="NCBI Taxonomy" id="1797537"/>
    <lineage>
        <taxon>Bacteria</taxon>
        <taxon>Candidatus Buchananiibacteriota</taxon>
    </lineage>
</organism>
<protein>
    <recommendedName>
        <fullName evidence="1">Helix-turn-helix domain-containing protein</fullName>
    </recommendedName>
</protein>
<evidence type="ECO:0000313" key="3">
    <source>
        <dbReference type="Proteomes" id="UP000178385"/>
    </source>
</evidence>
<gene>
    <name evidence="2" type="ORF">A2840_01995</name>
</gene>